<feature type="transmembrane region" description="Helical" evidence="8">
    <location>
        <begin position="385"/>
        <end position="409"/>
    </location>
</feature>
<proteinExistence type="predicted"/>
<feature type="transmembrane region" description="Helical" evidence="8">
    <location>
        <begin position="526"/>
        <end position="545"/>
    </location>
</feature>
<dbReference type="PRINTS" id="PR00702">
    <property type="entry name" value="ACRIFLAVINRP"/>
</dbReference>
<feature type="transmembrane region" description="Helical" evidence="8">
    <location>
        <begin position="12"/>
        <end position="30"/>
    </location>
</feature>
<dbReference type="GO" id="GO:0005886">
    <property type="term" value="C:plasma membrane"/>
    <property type="evidence" value="ECO:0007669"/>
    <property type="project" value="UniProtKB-SubCell"/>
</dbReference>
<dbReference type="PANTHER" id="PTHR32063:SF14">
    <property type="entry name" value="BLL4319 PROTEIN"/>
    <property type="match status" value="1"/>
</dbReference>
<keyword evidence="6 8" id="KW-1133">Transmembrane helix</keyword>
<feature type="transmembrane region" description="Helical" evidence="8">
    <location>
        <begin position="333"/>
        <end position="352"/>
    </location>
</feature>
<dbReference type="PANTHER" id="PTHR32063">
    <property type="match status" value="1"/>
</dbReference>
<organism evidence="9 10">
    <name type="scientific">Acidihalobacter prosperus</name>
    <dbReference type="NCBI Taxonomy" id="160660"/>
    <lineage>
        <taxon>Bacteria</taxon>
        <taxon>Pseudomonadati</taxon>
        <taxon>Pseudomonadota</taxon>
        <taxon>Gammaproteobacteria</taxon>
        <taxon>Chromatiales</taxon>
        <taxon>Ectothiorhodospiraceae</taxon>
        <taxon>Acidihalobacter</taxon>
    </lineage>
</organism>
<dbReference type="RefSeq" id="WP_038092700.1">
    <property type="nucleotide sequence ID" value="NZ_JQSG02000006.1"/>
</dbReference>
<accession>A0A1A6C1B1</accession>
<dbReference type="Gene3D" id="3.30.2090.10">
    <property type="entry name" value="Multidrug efflux transporter AcrB TolC docking domain, DN and DC subdomains"/>
    <property type="match status" value="2"/>
</dbReference>
<dbReference type="SUPFAM" id="SSF82866">
    <property type="entry name" value="Multidrug efflux transporter AcrB transmembrane domain"/>
    <property type="match status" value="2"/>
</dbReference>
<sequence length="1022" mass="109753">MKLTDIFIERPVLATVLSLLILVVGLRALFDLPLREYPRIETTVITITTAYPGASADLVKGFITTPIQQAVASAEGIDYVSSKSTPGLSVISVNMRLGYDPNTALTEIMSKVAQVSNQLPAGSQQPVIQKGTGRGTALMYLAFYSTEMTPQQVTDYLTRVVQPKLQGIEGVAQAQILGGKTYAMRIWLEPDKLAAYGLTPQDVVAALQANNYLAAVGGTRGDFVQVDLNARTDLHTPAQFRELVVKRADGALIRLGQVARVELGAQSYDSNVSFNGLRATFIGIEPTPSANPLDVATGVRKAMPGIQAQLPSALKARIVYDSSTYISDAIREVIKTIGEALLIVVAVIFLFLGSLRAVLVPAITIPLSMIGAAAIMLWLGYSLNLLTLLAMVLAIGLVVDDAIIVVENIHRHMESGMRATQAAILGARELAGPIMAMSFTLIAVFAPIGLVGGLTGSLFSEFAFTLAAAVFISGIVALTLSPMMSARLFAGAQDKRGFAARLDHLFGWLQSAYQRRLGRTLDYRPVTYLMALVVLASIGLLYAGAKHELAPTEDQGILFMSANGPQDATPQYMEAYANQFYKIFSNFPDADRYFVVNGMGGVNNTIAGLAFKPWSERGTTIMSYMPRLQREVAGVAGLRTVVFPQPSLPGAGQGLPVQFVITTTADYRALDEVARALEQKAQASGLFAYVDNDLKIRRPRVDVVVDRAKAASLGLSMQDIGGALTSLLGGNYVQRFSIEGRSYEVIPQVADRLRANPDLLKSYYVRSADGTMVPLSAVVSLKGEVEPSALNQFQQLNAATIGAVMRPGQPISAGLDYLRNEAKRLMPADYGVSYAGESRQYVEEGNALLYTFFFSIVLIYLVLAALFESFRDPVTILVTVPMSICGALIFIYLGLASVNIYTQIGLITLIGLISKHGILIVRFANELQQAEGLDKRAAVERAAAIRLRPILMTTAAMVVGVVPLMLAGGPGAVSRFDLGLVIFTGMLIGTLFTLFVVPALYMLLARSHQADAGSPAHQASPA</sequence>
<evidence type="ECO:0000313" key="9">
    <source>
        <dbReference type="EMBL" id="OBS08335.1"/>
    </source>
</evidence>
<evidence type="ECO:0000256" key="5">
    <source>
        <dbReference type="ARBA" id="ARBA00022692"/>
    </source>
</evidence>
<reference evidence="9 10" key="1">
    <citation type="journal article" date="2014" name="Genome Announc.">
        <title>Draft Genome Sequence of the Iron-Oxidizing, Acidophilic, and Halotolerant 'Thiobacillus prosperus' Type Strain DSM 5130.</title>
        <authorList>
            <person name="Ossandon F.J."/>
            <person name="Cardenas J.P."/>
            <person name="Corbett M."/>
            <person name="Quatrini R."/>
            <person name="Holmes D.S."/>
            <person name="Watkin E."/>
        </authorList>
    </citation>
    <scope>NUCLEOTIDE SEQUENCE [LARGE SCALE GENOMIC DNA]</scope>
    <source>
        <strain evidence="9 10">DSM 5130</strain>
    </source>
</reference>
<dbReference type="Gene3D" id="3.30.70.1320">
    <property type="entry name" value="Multidrug efflux transporter AcrB pore domain like"/>
    <property type="match status" value="1"/>
</dbReference>
<evidence type="ECO:0000256" key="1">
    <source>
        <dbReference type="ARBA" id="ARBA00004429"/>
    </source>
</evidence>
<comment type="subcellular location">
    <subcellularLocation>
        <location evidence="1">Cell inner membrane</location>
        <topology evidence="1">Multi-pass membrane protein</topology>
    </subcellularLocation>
</comment>
<keyword evidence="10" id="KW-1185">Reference proteome</keyword>
<dbReference type="SUPFAM" id="SSF82714">
    <property type="entry name" value="Multidrug efflux transporter AcrB TolC docking domain, DN and DC subdomains"/>
    <property type="match status" value="2"/>
</dbReference>
<keyword evidence="4" id="KW-0997">Cell inner membrane</keyword>
<feature type="transmembrane region" description="Helical" evidence="8">
    <location>
        <begin position="430"/>
        <end position="450"/>
    </location>
</feature>
<dbReference type="Pfam" id="PF00873">
    <property type="entry name" value="ACR_tran"/>
    <property type="match status" value="1"/>
</dbReference>
<comment type="caution">
    <text evidence="9">The sequence shown here is derived from an EMBL/GenBank/DDBJ whole genome shotgun (WGS) entry which is preliminary data.</text>
</comment>
<evidence type="ECO:0000256" key="2">
    <source>
        <dbReference type="ARBA" id="ARBA00022448"/>
    </source>
</evidence>
<keyword evidence="7 8" id="KW-0472">Membrane</keyword>
<dbReference type="Proteomes" id="UP000029273">
    <property type="component" value="Unassembled WGS sequence"/>
</dbReference>
<feature type="transmembrane region" description="Helical" evidence="8">
    <location>
        <begin position="900"/>
        <end position="924"/>
    </location>
</feature>
<dbReference type="Gene3D" id="1.20.1640.10">
    <property type="entry name" value="Multidrug efflux transporter AcrB transmembrane domain"/>
    <property type="match status" value="2"/>
</dbReference>
<dbReference type="InterPro" id="IPR001036">
    <property type="entry name" value="Acrflvin-R"/>
</dbReference>
<dbReference type="AlphaFoldDB" id="A0A1A6C1B1"/>
<dbReference type="FunFam" id="1.20.1640.10:FF:000001">
    <property type="entry name" value="Efflux pump membrane transporter"/>
    <property type="match status" value="1"/>
</dbReference>
<dbReference type="OrthoDB" id="9758297at2"/>
<evidence type="ECO:0000256" key="7">
    <source>
        <dbReference type="ARBA" id="ARBA00023136"/>
    </source>
</evidence>
<dbReference type="InterPro" id="IPR027463">
    <property type="entry name" value="AcrB_DN_DC_subdom"/>
</dbReference>
<feature type="transmembrane region" description="Helical" evidence="8">
    <location>
        <begin position="359"/>
        <end position="379"/>
    </location>
</feature>
<keyword evidence="5 8" id="KW-0812">Transmembrane</keyword>
<name>A0A1A6C1B1_9GAMM</name>
<dbReference type="GO" id="GO:0042910">
    <property type="term" value="F:xenobiotic transmembrane transporter activity"/>
    <property type="evidence" value="ECO:0007669"/>
    <property type="project" value="TreeGrafter"/>
</dbReference>
<gene>
    <name evidence="9" type="ORF">Thpro_022585</name>
</gene>
<evidence type="ECO:0000313" key="10">
    <source>
        <dbReference type="Proteomes" id="UP000029273"/>
    </source>
</evidence>
<evidence type="ECO:0000256" key="6">
    <source>
        <dbReference type="ARBA" id="ARBA00022989"/>
    </source>
</evidence>
<keyword evidence="3" id="KW-1003">Cell membrane</keyword>
<protein>
    <submittedName>
        <fullName evidence="9">Acriflavine resistance protein B</fullName>
    </submittedName>
</protein>
<feature type="transmembrane region" description="Helical" evidence="8">
    <location>
        <begin position="945"/>
        <end position="966"/>
    </location>
</feature>
<keyword evidence="2" id="KW-0813">Transport</keyword>
<dbReference type="EMBL" id="JQSG02000006">
    <property type="protein sequence ID" value="OBS08335.1"/>
    <property type="molecule type" value="Genomic_DNA"/>
</dbReference>
<evidence type="ECO:0000256" key="8">
    <source>
        <dbReference type="SAM" id="Phobius"/>
    </source>
</evidence>
<evidence type="ECO:0000256" key="3">
    <source>
        <dbReference type="ARBA" id="ARBA00022475"/>
    </source>
</evidence>
<feature type="transmembrane region" description="Helical" evidence="8">
    <location>
        <begin position="978"/>
        <end position="1004"/>
    </location>
</feature>
<feature type="transmembrane region" description="Helical" evidence="8">
    <location>
        <begin position="462"/>
        <end position="480"/>
    </location>
</feature>
<dbReference type="Gene3D" id="3.30.70.1440">
    <property type="entry name" value="Multidrug efflux transporter AcrB pore domain"/>
    <property type="match status" value="1"/>
</dbReference>
<feature type="transmembrane region" description="Helical" evidence="8">
    <location>
        <begin position="874"/>
        <end position="894"/>
    </location>
</feature>
<dbReference type="Gene3D" id="3.30.70.1430">
    <property type="entry name" value="Multidrug efflux transporter AcrB pore domain"/>
    <property type="match status" value="2"/>
</dbReference>
<evidence type="ECO:0000256" key="4">
    <source>
        <dbReference type="ARBA" id="ARBA00022519"/>
    </source>
</evidence>
<feature type="transmembrane region" description="Helical" evidence="8">
    <location>
        <begin position="847"/>
        <end position="867"/>
    </location>
</feature>
<dbReference type="SUPFAM" id="SSF82693">
    <property type="entry name" value="Multidrug efflux transporter AcrB pore domain, PN1, PN2, PC1 and PC2 subdomains"/>
    <property type="match status" value="3"/>
</dbReference>